<accession>A0A2T3B682</accession>
<evidence type="ECO:0000256" key="5">
    <source>
        <dbReference type="SAM" id="MobiDB-lite"/>
    </source>
</evidence>
<dbReference type="RefSeq" id="XP_024722406.1">
    <property type="nucleotide sequence ID" value="XM_024869173.1"/>
</dbReference>
<evidence type="ECO:0000313" key="8">
    <source>
        <dbReference type="Proteomes" id="UP000241818"/>
    </source>
</evidence>
<dbReference type="AlphaFoldDB" id="A0A2T3B682"/>
<keyword evidence="2 4" id="KW-0863">Zinc-finger</keyword>
<dbReference type="GO" id="GO:0016567">
    <property type="term" value="P:protein ubiquitination"/>
    <property type="evidence" value="ECO:0007669"/>
    <property type="project" value="TreeGrafter"/>
</dbReference>
<dbReference type="Proteomes" id="UP000241818">
    <property type="component" value="Unassembled WGS sequence"/>
</dbReference>
<dbReference type="InterPro" id="IPR001841">
    <property type="entry name" value="Znf_RING"/>
</dbReference>
<keyword evidence="3" id="KW-0862">Zinc</keyword>
<protein>
    <recommendedName>
        <fullName evidence="6">RING-type domain-containing protein</fullName>
    </recommendedName>
</protein>
<dbReference type="STRING" id="857342.A0A2T3B682"/>
<evidence type="ECO:0000256" key="4">
    <source>
        <dbReference type="PROSITE-ProRule" id="PRU00175"/>
    </source>
</evidence>
<evidence type="ECO:0000313" key="7">
    <source>
        <dbReference type="EMBL" id="PSS22251.1"/>
    </source>
</evidence>
<dbReference type="Gene3D" id="3.30.40.10">
    <property type="entry name" value="Zinc/RING finger domain, C3HC4 (zinc finger)"/>
    <property type="match status" value="1"/>
</dbReference>
<sequence length="197" mass="22581">MSNPYEIEHNIKEKPKGRARRPSMSSFFNQLSQVETDTPEQQHHNRHAVPTPVEVAAVNRLLQDQYYALLQTGDNPNADFLNHLIEDLQRAIDSPPEKVAGVPQSYLDALERVPKKLLKESDSCPICGEAFLDDPYPLVVELPCHKTHRFDLDCVGPWLRLNGTCPLDRKDLMKKKEVVKAKDDEEEVEDDYELMYA</sequence>
<evidence type="ECO:0000259" key="6">
    <source>
        <dbReference type="PROSITE" id="PS50089"/>
    </source>
</evidence>
<proteinExistence type="predicted"/>
<dbReference type="OrthoDB" id="8062037at2759"/>
<dbReference type="SUPFAM" id="SSF57850">
    <property type="entry name" value="RING/U-box"/>
    <property type="match status" value="1"/>
</dbReference>
<evidence type="ECO:0000256" key="2">
    <source>
        <dbReference type="ARBA" id="ARBA00022771"/>
    </source>
</evidence>
<evidence type="ECO:0000256" key="3">
    <source>
        <dbReference type="ARBA" id="ARBA00022833"/>
    </source>
</evidence>
<feature type="region of interest" description="Disordered" evidence="5">
    <location>
        <begin position="1"/>
        <end position="23"/>
    </location>
</feature>
<dbReference type="GO" id="GO:0061630">
    <property type="term" value="F:ubiquitin protein ligase activity"/>
    <property type="evidence" value="ECO:0007669"/>
    <property type="project" value="TreeGrafter"/>
</dbReference>
<dbReference type="PANTHER" id="PTHR15710">
    <property type="entry name" value="E3 UBIQUITIN-PROTEIN LIGASE PRAJA"/>
    <property type="match status" value="1"/>
</dbReference>
<feature type="compositionally biased region" description="Basic and acidic residues" evidence="5">
    <location>
        <begin position="1"/>
        <end position="16"/>
    </location>
</feature>
<dbReference type="GO" id="GO:0005737">
    <property type="term" value="C:cytoplasm"/>
    <property type="evidence" value="ECO:0007669"/>
    <property type="project" value="TreeGrafter"/>
</dbReference>
<dbReference type="InParanoid" id="A0A2T3B682"/>
<organism evidence="7 8">
    <name type="scientific">Amorphotheca resinae ATCC 22711</name>
    <dbReference type="NCBI Taxonomy" id="857342"/>
    <lineage>
        <taxon>Eukaryota</taxon>
        <taxon>Fungi</taxon>
        <taxon>Dikarya</taxon>
        <taxon>Ascomycota</taxon>
        <taxon>Pezizomycotina</taxon>
        <taxon>Leotiomycetes</taxon>
        <taxon>Helotiales</taxon>
        <taxon>Amorphothecaceae</taxon>
        <taxon>Amorphotheca</taxon>
    </lineage>
</organism>
<dbReference type="GeneID" id="36577254"/>
<dbReference type="EMBL" id="KZ679009">
    <property type="protein sequence ID" value="PSS22251.1"/>
    <property type="molecule type" value="Genomic_DNA"/>
</dbReference>
<dbReference type="Pfam" id="PF13639">
    <property type="entry name" value="zf-RING_2"/>
    <property type="match status" value="1"/>
</dbReference>
<dbReference type="PANTHER" id="PTHR15710:SF241">
    <property type="entry name" value="RING-TYPE DOMAIN-CONTAINING PROTEIN"/>
    <property type="match status" value="1"/>
</dbReference>
<dbReference type="GO" id="GO:0008270">
    <property type="term" value="F:zinc ion binding"/>
    <property type="evidence" value="ECO:0007669"/>
    <property type="project" value="UniProtKB-KW"/>
</dbReference>
<reference evidence="7 8" key="1">
    <citation type="journal article" date="2018" name="New Phytol.">
        <title>Comparative genomics and transcriptomics depict ericoid mycorrhizal fungi as versatile saprotrophs and plant mutualists.</title>
        <authorList>
            <person name="Martino E."/>
            <person name="Morin E."/>
            <person name="Grelet G.A."/>
            <person name="Kuo A."/>
            <person name="Kohler A."/>
            <person name="Daghino S."/>
            <person name="Barry K.W."/>
            <person name="Cichocki N."/>
            <person name="Clum A."/>
            <person name="Dockter R.B."/>
            <person name="Hainaut M."/>
            <person name="Kuo R.C."/>
            <person name="LaButti K."/>
            <person name="Lindahl B.D."/>
            <person name="Lindquist E.A."/>
            <person name="Lipzen A."/>
            <person name="Khouja H.R."/>
            <person name="Magnuson J."/>
            <person name="Murat C."/>
            <person name="Ohm R.A."/>
            <person name="Singer S.W."/>
            <person name="Spatafora J.W."/>
            <person name="Wang M."/>
            <person name="Veneault-Fourrey C."/>
            <person name="Henrissat B."/>
            <person name="Grigoriev I.V."/>
            <person name="Martin F.M."/>
            <person name="Perotto S."/>
        </authorList>
    </citation>
    <scope>NUCLEOTIDE SEQUENCE [LARGE SCALE GENOMIC DNA]</scope>
    <source>
        <strain evidence="7 8">ATCC 22711</strain>
    </source>
</reference>
<dbReference type="InterPro" id="IPR013083">
    <property type="entry name" value="Znf_RING/FYVE/PHD"/>
</dbReference>
<name>A0A2T3B682_AMORE</name>
<gene>
    <name evidence="7" type="ORF">M430DRAFT_65446</name>
</gene>
<keyword evidence="1" id="KW-0479">Metal-binding</keyword>
<dbReference type="PROSITE" id="PS50089">
    <property type="entry name" value="ZF_RING_2"/>
    <property type="match status" value="1"/>
</dbReference>
<keyword evidence="8" id="KW-1185">Reference proteome</keyword>
<feature type="domain" description="RING-type" evidence="6">
    <location>
        <begin position="124"/>
        <end position="169"/>
    </location>
</feature>
<evidence type="ECO:0000256" key="1">
    <source>
        <dbReference type="ARBA" id="ARBA00022723"/>
    </source>
</evidence>